<reference evidence="5" key="1">
    <citation type="journal article" date="2019" name="Int. J. Syst. Evol. Microbiol.">
        <title>The Global Catalogue of Microorganisms (GCM) 10K type strain sequencing project: providing services to taxonomists for standard genome sequencing and annotation.</title>
        <authorList>
            <consortium name="The Broad Institute Genomics Platform"/>
            <consortium name="The Broad Institute Genome Sequencing Center for Infectious Disease"/>
            <person name="Wu L."/>
            <person name="Ma J."/>
        </authorList>
    </citation>
    <scope>NUCLEOTIDE SEQUENCE [LARGE SCALE GENOMIC DNA]</scope>
    <source>
        <strain evidence="5">CGMCC 1.18575</strain>
    </source>
</reference>
<name>A0ABW0HSF8_9BACL</name>
<gene>
    <name evidence="4" type="ORF">ACFPOF_11475</name>
</gene>
<dbReference type="InterPro" id="IPR050776">
    <property type="entry name" value="Ank_Repeat/CDKN_Inhibitor"/>
</dbReference>
<dbReference type="InterPro" id="IPR036770">
    <property type="entry name" value="Ankyrin_rpt-contain_sf"/>
</dbReference>
<sequence>MTITAEPAKEGIPLKKLIVLLTTVLMLAGCSMSSGGGVNEEAGKMNLALHSAAERGDAAELKKLIDGGALLDSQDGRGRTAMMVATYANRPEAVRLLIEAGADINLQDDMLNNPFLYAGAEGLEDILDLLIKAKADTKIRNRYGGVAIIPASEKGHVNNVRTLLEKTDINVNHVNDLGWTALLEAIILSDGGERHQQIVRLLLDHGADANIADGEGVTPLQHAKRRGYAEIAKMVADAGGR</sequence>
<accession>A0ABW0HSF8</accession>
<feature type="repeat" description="ANK" evidence="3">
    <location>
        <begin position="177"/>
        <end position="214"/>
    </location>
</feature>
<protein>
    <submittedName>
        <fullName evidence="4">Ankyrin repeat domain-containing protein</fullName>
    </submittedName>
</protein>
<dbReference type="SUPFAM" id="SSF48403">
    <property type="entry name" value="Ankyrin repeat"/>
    <property type="match status" value="1"/>
</dbReference>
<dbReference type="PROSITE" id="PS50088">
    <property type="entry name" value="ANK_REPEAT"/>
    <property type="match status" value="4"/>
</dbReference>
<dbReference type="EMBL" id="JBHSMI010000023">
    <property type="protein sequence ID" value="MFC5403350.1"/>
    <property type="molecule type" value="Genomic_DNA"/>
</dbReference>
<evidence type="ECO:0000313" key="4">
    <source>
        <dbReference type="EMBL" id="MFC5403350.1"/>
    </source>
</evidence>
<comment type="caution">
    <text evidence="4">The sequence shown here is derived from an EMBL/GenBank/DDBJ whole genome shotgun (WGS) entry which is preliminary data.</text>
</comment>
<keyword evidence="2 3" id="KW-0040">ANK repeat</keyword>
<dbReference type="PANTHER" id="PTHR24201">
    <property type="entry name" value="ANK_REP_REGION DOMAIN-CONTAINING PROTEIN"/>
    <property type="match status" value="1"/>
</dbReference>
<dbReference type="Pfam" id="PF12796">
    <property type="entry name" value="Ank_2"/>
    <property type="match status" value="2"/>
</dbReference>
<dbReference type="Gene3D" id="1.25.40.20">
    <property type="entry name" value="Ankyrin repeat-containing domain"/>
    <property type="match status" value="1"/>
</dbReference>
<dbReference type="InterPro" id="IPR002110">
    <property type="entry name" value="Ankyrin_rpt"/>
</dbReference>
<dbReference type="SMART" id="SM00248">
    <property type="entry name" value="ANK"/>
    <property type="match status" value="5"/>
</dbReference>
<feature type="repeat" description="ANK" evidence="3">
    <location>
        <begin position="215"/>
        <end position="241"/>
    </location>
</feature>
<evidence type="ECO:0000256" key="2">
    <source>
        <dbReference type="ARBA" id="ARBA00023043"/>
    </source>
</evidence>
<evidence type="ECO:0000256" key="3">
    <source>
        <dbReference type="PROSITE-ProRule" id="PRU00023"/>
    </source>
</evidence>
<organism evidence="4 5">
    <name type="scientific">Cohnella soli</name>
    <dbReference type="NCBI Taxonomy" id="425005"/>
    <lineage>
        <taxon>Bacteria</taxon>
        <taxon>Bacillati</taxon>
        <taxon>Bacillota</taxon>
        <taxon>Bacilli</taxon>
        <taxon>Bacillales</taxon>
        <taxon>Paenibacillaceae</taxon>
        <taxon>Cohnella</taxon>
    </lineage>
</organism>
<feature type="repeat" description="ANK" evidence="3">
    <location>
        <begin position="77"/>
        <end position="109"/>
    </location>
</feature>
<keyword evidence="5" id="KW-1185">Reference proteome</keyword>
<dbReference type="PROSITE" id="PS50297">
    <property type="entry name" value="ANK_REP_REGION"/>
    <property type="match status" value="2"/>
</dbReference>
<proteinExistence type="predicted"/>
<evidence type="ECO:0000313" key="5">
    <source>
        <dbReference type="Proteomes" id="UP001596113"/>
    </source>
</evidence>
<evidence type="ECO:0000256" key="1">
    <source>
        <dbReference type="ARBA" id="ARBA00022737"/>
    </source>
</evidence>
<dbReference type="Proteomes" id="UP001596113">
    <property type="component" value="Unassembled WGS sequence"/>
</dbReference>
<dbReference type="RefSeq" id="WP_378132618.1">
    <property type="nucleotide sequence ID" value="NZ_JBHSMI010000023.1"/>
</dbReference>
<feature type="repeat" description="ANK" evidence="3">
    <location>
        <begin position="44"/>
        <end position="76"/>
    </location>
</feature>
<keyword evidence="1" id="KW-0677">Repeat</keyword>